<accession>A0ABX1Z6F3</accession>
<keyword evidence="3" id="KW-1185">Reference proteome</keyword>
<evidence type="ECO:0000259" key="1">
    <source>
        <dbReference type="Pfam" id="PF24693"/>
    </source>
</evidence>
<dbReference type="InterPro" id="IPR056077">
    <property type="entry name" value="DUF7660"/>
</dbReference>
<dbReference type="RefSeq" id="WP_171691855.1">
    <property type="nucleotide sequence ID" value="NZ_WHOC01000136.1"/>
</dbReference>
<name>A0ABX1Z6F3_9BACL</name>
<reference evidence="2 3" key="1">
    <citation type="submission" date="2019-10" db="EMBL/GenBank/DDBJ databases">
        <title>Description of Paenibacillus choica sp. nov.</title>
        <authorList>
            <person name="Carlier A."/>
            <person name="Qi S."/>
        </authorList>
    </citation>
    <scope>NUCLEOTIDE SEQUENCE [LARGE SCALE GENOMIC DNA]</scope>
    <source>
        <strain evidence="2 3">LMG 31460</strain>
    </source>
</reference>
<dbReference type="Pfam" id="PF24693">
    <property type="entry name" value="DUF7660"/>
    <property type="match status" value="1"/>
</dbReference>
<feature type="domain" description="DUF7660" evidence="1">
    <location>
        <begin position="10"/>
        <end position="74"/>
    </location>
</feature>
<sequence>MNINPYEVKTKEELIGFLISLRSDLKINGKDWENPTLDDFLEGMEAWLTDTGSMTDTSIWGTFAIILSAGKSYE</sequence>
<comment type="caution">
    <text evidence="2">The sequence shown here is derived from an EMBL/GenBank/DDBJ whole genome shotgun (WGS) entry which is preliminary data.</text>
</comment>
<evidence type="ECO:0000313" key="3">
    <source>
        <dbReference type="Proteomes" id="UP000658690"/>
    </source>
</evidence>
<organism evidence="2 3">
    <name type="scientific">Paenibacillus germinis</name>
    <dbReference type="NCBI Taxonomy" id="2654979"/>
    <lineage>
        <taxon>Bacteria</taxon>
        <taxon>Bacillati</taxon>
        <taxon>Bacillota</taxon>
        <taxon>Bacilli</taxon>
        <taxon>Bacillales</taxon>
        <taxon>Paenibacillaceae</taxon>
        <taxon>Paenibacillus</taxon>
    </lineage>
</organism>
<proteinExistence type="predicted"/>
<protein>
    <recommendedName>
        <fullName evidence="1">DUF7660 domain-containing protein</fullName>
    </recommendedName>
</protein>
<dbReference type="EMBL" id="WHOC01000136">
    <property type="protein sequence ID" value="NOU88871.1"/>
    <property type="molecule type" value="Genomic_DNA"/>
</dbReference>
<gene>
    <name evidence="2" type="ORF">GC102_24440</name>
</gene>
<dbReference type="Proteomes" id="UP000658690">
    <property type="component" value="Unassembled WGS sequence"/>
</dbReference>
<evidence type="ECO:0000313" key="2">
    <source>
        <dbReference type="EMBL" id="NOU88871.1"/>
    </source>
</evidence>